<organism evidence="2 3">
    <name type="scientific">Durusdinium trenchii</name>
    <dbReference type="NCBI Taxonomy" id="1381693"/>
    <lineage>
        <taxon>Eukaryota</taxon>
        <taxon>Sar</taxon>
        <taxon>Alveolata</taxon>
        <taxon>Dinophyceae</taxon>
        <taxon>Suessiales</taxon>
        <taxon>Symbiodiniaceae</taxon>
        <taxon>Durusdinium</taxon>
    </lineage>
</organism>
<accession>A0ABP0RMJ0</accession>
<evidence type="ECO:0000313" key="3">
    <source>
        <dbReference type="Proteomes" id="UP001642464"/>
    </source>
</evidence>
<evidence type="ECO:0000256" key="1">
    <source>
        <dbReference type="SAM" id="MobiDB-lite"/>
    </source>
</evidence>
<proteinExistence type="predicted"/>
<feature type="region of interest" description="Disordered" evidence="1">
    <location>
        <begin position="1099"/>
        <end position="1159"/>
    </location>
</feature>
<sequence length="1510" mass="169421">MDGNGSARNDVPAFVRDHIVHRQHGERDAAHGIEGMPPNFGRPIVRHIESFQSFVTSASHVYRDYDEATKDSLDNARFMRNDCGLMECIESRQRAVALLNWHIEPEDEHSQEQKDLAARMTNILERIPRFTEYRYNLLHAVWYGKYGIQHRYRWQTIKGIRSIVPTSRGDERGWQPVNGDKLVFRVDDPTRLREGQYPNQMGIRVGARYAAGDYIHDRWKVEPTDRGMAYFLSPAERKLVTVHRHLIEDGAYEDALSAGSINGVGIRSRIYWDWVQKQESLGFLMEYLERSAGGIELWKYPAGNPQAKDEVEQAAKERSAGRNQLLVPIPAGDEGLQYGIEVIEPGMAGIEVLQSLLNDYFGHRIKRYILGQTLSSEAAATGLGSGVAELHLDTFLQIIHYDARNLEETITEELLRPLQKWNEPNHAHVNLRFVIDTEEQQAKEKLEAFHSAWEMGARIKESDVLDTIGASVPAEDEKTLTNPAIQQAEMMAQMQQGGQNPMQMGMPGMATGAQAQVPADISPEAMGEQLMQSLNSIESMDDGRNETYVKEGEEWVERELPDHDTGDRHRYRRFHPKQKKLEQWITIGGEAKDGKNHAGGTPVKVDGSGNIVAGPKGLKGRSMDSVDQDKEQPAPSRKGGRVQIVPKKMGDRWYAMADLPDGRQITRSDESQAKAVELATEEAKSYGFRPWSLQRPKRQKWLHNPMDSFTSAPEPPISQMPGAEKPLERLRQGEHADKVGSTAMHVDDLSVDPSRFQYKVSGIGADGVTGELKSVDSWNPVLAGVVTVWHDPNDGKTYVVNGHHRAELARRAIGKPLAKLPSGMAHDSAFDNGDGTYNGALQVQYIDAASPQEARAMGALANIAEGRGSATDAAKFMRDTGIKPDELGEYGVSLKGSTAANGAILSKLSDGLFRRLVDGVISENRALAIARNLPDQEKQNQLYGMIQRAEEARDLTDGAIAEMAREMAVAPSVKGGGGPSLFGDTPERSLIAERGTLKAHLRRELTSVRNAFKTASSTRRQSVLEQTGENKIDVEGNRQQAQQADQLLWDFDKRVNAKGDPIAQAVSDAAIEMDKDPRGQKRIQAALLERARGVLSAPVGSVAPRQRSIRSDSVDAHSTDDGEADQYAKQGTLWREEDHPRDDDGRFTDGDGNRQVTLPERAKAFKVPRGAKLAQPFPQEGFTPEQARAMTGREAAQVEKMVSKLQDARLAYFERISDAEFERVTDNGYLIDSNGERKDVEDWSLDQSTLDIWGSWEAADAAPQVDYGIDDEDDTMPYGRLRQALKRALYAKFDESQHPRDEMGRFVKAYRIHDGEFTEKDLHDNHMSRLWQDTGDPEQDRPRRGLSATATYDALLAYFTGSTGMSIGRSANFDNAHFVEFEGDPSDDDAWEESEGEILVHPKRIVSSVPVRDSQFMADLTDAINERWESYKDSPDNRFEYDFDYSEWKEIQRPRIEPDDYEEDDISYEELVEHYADRLAAGKETEDSIRELTYDRFVEHVKQDLQTRIR</sequence>
<keyword evidence="3" id="KW-1185">Reference proteome</keyword>
<evidence type="ECO:0000313" key="2">
    <source>
        <dbReference type="EMBL" id="CAK9101838.1"/>
    </source>
</evidence>
<dbReference type="Proteomes" id="UP001642464">
    <property type="component" value="Unassembled WGS sequence"/>
</dbReference>
<dbReference type="InterPro" id="IPR009279">
    <property type="entry name" value="Portal_Mu"/>
</dbReference>
<name>A0ABP0RMJ0_9DINO</name>
<evidence type="ECO:0008006" key="4">
    <source>
        <dbReference type="Google" id="ProtNLM"/>
    </source>
</evidence>
<comment type="caution">
    <text evidence="2">The sequence shown here is derived from an EMBL/GenBank/DDBJ whole genome shotgun (WGS) entry which is preliminary data.</text>
</comment>
<gene>
    <name evidence="2" type="ORF">SCF082_LOCUS47607</name>
</gene>
<reference evidence="2 3" key="1">
    <citation type="submission" date="2024-02" db="EMBL/GenBank/DDBJ databases">
        <authorList>
            <person name="Chen Y."/>
            <person name="Shah S."/>
            <person name="Dougan E. K."/>
            <person name="Thang M."/>
            <person name="Chan C."/>
        </authorList>
    </citation>
    <scope>NUCLEOTIDE SEQUENCE [LARGE SCALE GENOMIC DNA]</scope>
</reference>
<feature type="region of interest" description="Disordered" evidence="1">
    <location>
        <begin position="590"/>
        <end position="641"/>
    </location>
</feature>
<feature type="compositionally biased region" description="Basic and acidic residues" evidence="1">
    <location>
        <begin position="1134"/>
        <end position="1152"/>
    </location>
</feature>
<protein>
    <recommendedName>
        <fullName evidence="4">ParB/Sulfiredoxin domain-containing protein</fullName>
    </recommendedName>
</protein>
<feature type="compositionally biased region" description="Basic and acidic residues" evidence="1">
    <location>
        <begin position="621"/>
        <end position="632"/>
    </location>
</feature>
<feature type="compositionally biased region" description="Basic and acidic residues" evidence="1">
    <location>
        <begin position="1109"/>
        <end position="1120"/>
    </location>
</feature>
<dbReference type="Pfam" id="PF06074">
    <property type="entry name" value="Portal_Mu"/>
    <property type="match status" value="1"/>
</dbReference>
<dbReference type="EMBL" id="CAXAMM010041909">
    <property type="protein sequence ID" value="CAK9101838.1"/>
    <property type="molecule type" value="Genomic_DNA"/>
</dbReference>